<sequence length="1112" mass="122398">MESSDPARQHKIFEGDLPAFLSRITLDSYGAYRRTGQIGHVDTAVLSAQQAVGNTADNDPNRAGRLSNLAIMLECRYQRTAVISDLREAVSAAQQSALITPDGHPDRAGRLSNLANYLEDYYKRTGMTRFERTKVMDDLEEAINVGRQAVAATSSNPLPHITCLNNLARKVYCLYTHTAALSDLEVAADLAKRAVAATPDGHPDRVGCLNHLGNILESWYKTTGSMKHLEEAISIAQQAVVVASGNDSDQIACLINLGNKLVLRYEKSDTIRDLDEAIDMDRQAVAVTCKDHPDYASYLNNLASRLSRRFDRTGEVTDIERAIHAARQLLEAVPQGHPDHAGWLSNLGIMLESRYRQLGIMNDLEEAISVTRQAVANTPANHLFYASYLNNLSNKLERRYKRTGEMNDLQEAIDLARRAIEAVAPDHPDRAMYFDNLGDNLESLYEHTKEMSDLEAAIDASREANVATAMPINHLDHLGRLNNLGNKLASRYGRTGVMEDLEEAIGLARQAVAVIPKDHPDRPGYLNNRELRLERRHEQTGSPNDLKEVCDSFIEAWETPSAIPFHRIRSATHCIRLLVLQGKAKAAAKIGTEAIGLLPLVNTKLLDRTDQQYVVSTFAGIAANTCALLLAMDKVKDALLHLEQGRAVILGQLMDGRSDIAGWATTKPKLARRYEKLRNKINSPIRIQERGMAGDRARQERIQSISDLNDCIIKIRKIPGCERLLRCQTTKQMKECAKGGIIVIANIRELRSDAIIVSPTAIKRIHLPDLPAAEATTWLNTLGPVGGQNGQERTKNTPITSHGSGTPASKWFWMVCLLWTSLRYASPLECGGSGVDSPAQCLFHAAGIHDPGSTETAYHQTISSYTPSIKALAHAQWKEQGCETSSDALLVVTMPTTPPAGGKAPPGLPGANEEMENVIELSKGYLPGEGMLQPSVDQVLSHLEGCSVAHFACHGTTDPLDPSKSGLILQRQGQVSTVDDEQDGCRETAGLIQDRLTVKMISEMDLKHAKLAYLSACSTAQNKVQNLSDEVIHVVSGFHVAGFSHVVGCLWPSNDRVCVEVARLFYSSLFAQDRRKWNNGKVAWALRDALMVVRADDMTMPLNWAQYVHHGF</sequence>
<dbReference type="EMBL" id="CADEHS020000267">
    <property type="protein sequence ID" value="CAG9951319.1"/>
    <property type="molecule type" value="Genomic_DNA"/>
</dbReference>
<protein>
    <submittedName>
        <fullName evidence="1">Uncharacterized protein</fullName>
    </submittedName>
</protein>
<comment type="caution">
    <text evidence="1">The sequence shown here is derived from an EMBL/GenBank/DDBJ whole genome shotgun (WGS) entry which is preliminary data.</text>
</comment>
<gene>
    <name evidence="1" type="ORF">CRV2_00018649</name>
</gene>
<reference evidence="1" key="2">
    <citation type="submission" date="2021-10" db="EMBL/GenBank/DDBJ databases">
        <authorList>
            <person name="Piombo E."/>
        </authorList>
    </citation>
    <scope>NUCLEOTIDE SEQUENCE</scope>
</reference>
<evidence type="ECO:0000313" key="2">
    <source>
        <dbReference type="Proteomes" id="UP000836387"/>
    </source>
</evidence>
<dbReference type="Proteomes" id="UP000836387">
    <property type="component" value="Unassembled WGS sequence"/>
</dbReference>
<name>A0ACA9UF52_BIOOC</name>
<evidence type="ECO:0000313" key="1">
    <source>
        <dbReference type="EMBL" id="CAG9951319.1"/>
    </source>
</evidence>
<keyword evidence="2" id="KW-1185">Reference proteome</keyword>
<organism evidence="1 2">
    <name type="scientific">Clonostachys rosea f. rosea IK726</name>
    <dbReference type="NCBI Taxonomy" id="1349383"/>
    <lineage>
        <taxon>Eukaryota</taxon>
        <taxon>Fungi</taxon>
        <taxon>Dikarya</taxon>
        <taxon>Ascomycota</taxon>
        <taxon>Pezizomycotina</taxon>
        <taxon>Sordariomycetes</taxon>
        <taxon>Hypocreomycetidae</taxon>
        <taxon>Hypocreales</taxon>
        <taxon>Bionectriaceae</taxon>
        <taxon>Clonostachys</taxon>
    </lineage>
</organism>
<accession>A0ACA9UF52</accession>
<proteinExistence type="predicted"/>
<reference evidence="1" key="1">
    <citation type="submission" date="2020-04" db="EMBL/GenBank/DDBJ databases">
        <authorList>
            <person name="Broberg M."/>
        </authorList>
    </citation>
    <scope>NUCLEOTIDE SEQUENCE</scope>
</reference>